<comment type="subcellular location">
    <subcellularLocation>
        <location evidence="1">Cell membrane</location>
    </subcellularLocation>
</comment>
<comment type="caution">
    <text evidence="4">The sequence shown here is derived from an EMBL/GenBank/DDBJ whole genome shotgun (WGS) entry which is preliminary data.</text>
</comment>
<dbReference type="Proteomes" id="UP000253517">
    <property type="component" value="Unassembled WGS sequence"/>
</dbReference>
<dbReference type="RefSeq" id="WP_037360743.1">
    <property type="nucleotide sequence ID" value="NZ_BHZF01000001.1"/>
</dbReference>
<evidence type="ECO:0000256" key="2">
    <source>
        <dbReference type="ARBA" id="ARBA00022475"/>
    </source>
</evidence>
<gene>
    <name evidence="4" type="ORF">DES35_10160</name>
</gene>
<evidence type="ECO:0000313" key="5">
    <source>
        <dbReference type="Proteomes" id="UP000253517"/>
    </source>
</evidence>
<dbReference type="AlphaFoldDB" id="A0A369A621"/>
<dbReference type="SUPFAM" id="SSF63825">
    <property type="entry name" value="YWTD domain"/>
    <property type="match status" value="1"/>
</dbReference>
<dbReference type="EMBL" id="QPJS01000001">
    <property type="protein sequence ID" value="RCX04790.1"/>
    <property type="molecule type" value="Genomic_DNA"/>
</dbReference>
<sequence>MNGKKFLSIAIAWIAILICTGQKINAVKIKPFLSHYIEVSEPSDLVYYPENNSFFIVSDNGELYETSLNGKILRKAPIDGVDFEAITLVDNYLYVVEERHRNVLKIDPKSLEVVQTIYIPYAGGRNKSFESIAYIPDMEKFILITEKDPIIIMEFDQNFNKINMTRFTGARDISSATYHLGYLYFLSDEDRTIFKIKPTNYDILKAWKIPVINPEGIVVMPDHTFRILSDDREKMYYFKNPD</sequence>
<proteinExistence type="predicted"/>
<keyword evidence="5" id="KW-1185">Reference proteome</keyword>
<dbReference type="InterPro" id="IPR009722">
    <property type="entry name" value="YjiK/CarP"/>
</dbReference>
<evidence type="ECO:0000313" key="4">
    <source>
        <dbReference type="EMBL" id="RCX04790.1"/>
    </source>
</evidence>
<protein>
    <submittedName>
        <fullName evidence="4">SdiA-regulated protein</fullName>
    </submittedName>
</protein>
<evidence type="ECO:0000256" key="1">
    <source>
        <dbReference type="ARBA" id="ARBA00004236"/>
    </source>
</evidence>
<dbReference type="Pfam" id="PF06977">
    <property type="entry name" value="SdiA-regulated"/>
    <property type="match status" value="1"/>
</dbReference>
<evidence type="ECO:0000256" key="3">
    <source>
        <dbReference type="ARBA" id="ARBA00023136"/>
    </source>
</evidence>
<keyword evidence="3" id="KW-0472">Membrane</keyword>
<name>A0A369A621_9FLAO</name>
<dbReference type="GO" id="GO:0005886">
    <property type="term" value="C:plasma membrane"/>
    <property type="evidence" value="ECO:0007669"/>
    <property type="project" value="UniProtKB-SubCell"/>
</dbReference>
<keyword evidence="2" id="KW-1003">Cell membrane</keyword>
<reference evidence="4 5" key="1">
    <citation type="submission" date="2018-07" db="EMBL/GenBank/DDBJ databases">
        <title>Genomic Encyclopedia of Type Strains, Phase IV (KMG-IV): sequencing the most valuable type-strain genomes for metagenomic binning, comparative biology and taxonomic classification.</title>
        <authorList>
            <person name="Goeker M."/>
        </authorList>
    </citation>
    <scope>NUCLEOTIDE SEQUENCE [LARGE SCALE GENOMIC DNA]</scope>
    <source>
        <strain evidence="4 5">DSM 21410</strain>
    </source>
</reference>
<accession>A0A369A621</accession>
<organism evidence="4 5">
    <name type="scientific">Schleiferia thermophila</name>
    <dbReference type="NCBI Taxonomy" id="884107"/>
    <lineage>
        <taxon>Bacteria</taxon>
        <taxon>Pseudomonadati</taxon>
        <taxon>Bacteroidota</taxon>
        <taxon>Flavobacteriia</taxon>
        <taxon>Flavobacteriales</taxon>
        <taxon>Schleiferiaceae</taxon>
        <taxon>Schleiferia</taxon>
    </lineage>
</organism>